<dbReference type="PANTHER" id="PTHR22749">
    <property type="entry name" value="RIBOFLAVIN KINASE/FMN ADENYLYLTRANSFERASE"/>
    <property type="match status" value="1"/>
</dbReference>
<dbReference type="SUPFAM" id="SSF82114">
    <property type="entry name" value="Riboflavin kinase-like"/>
    <property type="match status" value="1"/>
</dbReference>
<dbReference type="GO" id="GO:0005524">
    <property type="term" value="F:ATP binding"/>
    <property type="evidence" value="ECO:0007669"/>
    <property type="project" value="UniProtKB-KW"/>
</dbReference>
<keyword evidence="3" id="KW-0285">Flavoprotein</keyword>
<dbReference type="GO" id="GO:0008531">
    <property type="term" value="F:riboflavin kinase activity"/>
    <property type="evidence" value="ECO:0007669"/>
    <property type="project" value="UniProtKB-EC"/>
</dbReference>
<evidence type="ECO:0000256" key="5">
    <source>
        <dbReference type="ARBA" id="ARBA00022679"/>
    </source>
</evidence>
<dbReference type="GO" id="GO:0009231">
    <property type="term" value="P:riboflavin biosynthetic process"/>
    <property type="evidence" value="ECO:0007669"/>
    <property type="project" value="InterPro"/>
</dbReference>
<dbReference type="GO" id="GO:0009398">
    <property type="term" value="P:FMN biosynthetic process"/>
    <property type="evidence" value="ECO:0007669"/>
    <property type="project" value="UniProtKB-UniPathway"/>
</dbReference>
<keyword evidence="7" id="KW-0067">ATP-binding</keyword>
<protein>
    <recommendedName>
        <fullName evidence="2">riboflavin kinase</fullName>
        <ecNumber evidence="2">2.7.1.26</ecNumber>
    </recommendedName>
</protein>
<accession>A0A7S4PUV5</accession>
<evidence type="ECO:0000256" key="8">
    <source>
        <dbReference type="SAM" id="MobiDB-lite"/>
    </source>
</evidence>
<evidence type="ECO:0000256" key="1">
    <source>
        <dbReference type="ARBA" id="ARBA00005201"/>
    </source>
</evidence>
<name>A0A7S4PUV5_9DINO</name>
<sequence length="235" mass="25787">MAQARGLPLSSFVCARLDLSWGLFRSCMVQAAVAEADGAAGPAPEPEKPPAPATASSSAVDRAREALEPMPRLRAKVVHGFGRGSKVLGFPTANMEVRWDKEQEPETLEPHEREILEFAQSCRAGIYYAWAQVSNGPDRGVYKAAMSVGWNPTFTDVKRKTIEPWILHDYTEDFYECELRLIICGFVRPELKFDKFEDLIVAIREDGDFCGEALAAAPCADVASDGFFAEAPAKA</sequence>
<dbReference type="InterPro" id="IPR023465">
    <property type="entry name" value="Riboflavin_kinase_dom_sf"/>
</dbReference>
<dbReference type="EC" id="2.7.1.26" evidence="2"/>
<evidence type="ECO:0000256" key="6">
    <source>
        <dbReference type="ARBA" id="ARBA00022741"/>
    </source>
</evidence>
<evidence type="ECO:0000256" key="2">
    <source>
        <dbReference type="ARBA" id="ARBA00012105"/>
    </source>
</evidence>
<evidence type="ECO:0000256" key="3">
    <source>
        <dbReference type="ARBA" id="ARBA00022630"/>
    </source>
</evidence>
<feature type="domain" description="Riboflavin kinase" evidence="9">
    <location>
        <begin position="70"/>
        <end position="215"/>
    </location>
</feature>
<proteinExistence type="predicted"/>
<gene>
    <name evidence="10" type="ORF">AMON00008_LOCUS2931</name>
</gene>
<evidence type="ECO:0000259" key="9">
    <source>
        <dbReference type="SMART" id="SM00904"/>
    </source>
</evidence>
<dbReference type="UniPathway" id="UPA00276">
    <property type="reaction ID" value="UER00406"/>
</dbReference>
<dbReference type="InterPro" id="IPR015865">
    <property type="entry name" value="Riboflavin_kinase_bac/euk"/>
</dbReference>
<feature type="region of interest" description="Disordered" evidence="8">
    <location>
        <begin position="38"/>
        <end position="63"/>
    </location>
</feature>
<reference evidence="10" key="1">
    <citation type="submission" date="2021-01" db="EMBL/GenBank/DDBJ databases">
        <authorList>
            <person name="Corre E."/>
            <person name="Pelletier E."/>
            <person name="Niang G."/>
            <person name="Scheremetjew M."/>
            <person name="Finn R."/>
            <person name="Kale V."/>
            <person name="Holt S."/>
            <person name="Cochrane G."/>
            <person name="Meng A."/>
            <person name="Brown T."/>
            <person name="Cohen L."/>
        </authorList>
    </citation>
    <scope>NUCLEOTIDE SEQUENCE</scope>
    <source>
        <strain evidence="10">CCMP3105</strain>
    </source>
</reference>
<dbReference type="AlphaFoldDB" id="A0A7S4PUV5"/>
<keyword evidence="6" id="KW-0547">Nucleotide-binding</keyword>
<keyword evidence="5" id="KW-0808">Transferase</keyword>
<comment type="pathway">
    <text evidence="1">Cofactor biosynthesis; FMN biosynthesis; FMN from riboflavin (ATP route): step 1/1.</text>
</comment>
<dbReference type="Gene3D" id="2.40.30.30">
    <property type="entry name" value="Riboflavin kinase-like"/>
    <property type="match status" value="1"/>
</dbReference>
<keyword evidence="4" id="KW-0288">FMN</keyword>
<evidence type="ECO:0000313" key="10">
    <source>
        <dbReference type="EMBL" id="CAE4563312.1"/>
    </source>
</evidence>
<dbReference type="InterPro" id="IPR023468">
    <property type="entry name" value="Riboflavin_kinase"/>
</dbReference>
<organism evidence="10">
    <name type="scientific">Alexandrium monilatum</name>
    <dbReference type="NCBI Taxonomy" id="311494"/>
    <lineage>
        <taxon>Eukaryota</taxon>
        <taxon>Sar</taxon>
        <taxon>Alveolata</taxon>
        <taxon>Dinophyceae</taxon>
        <taxon>Gonyaulacales</taxon>
        <taxon>Pyrocystaceae</taxon>
        <taxon>Alexandrium</taxon>
    </lineage>
</organism>
<evidence type="ECO:0000256" key="4">
    <source>
        <dbReference type="ARBA" id="ARBA00022643"/>
    </source>
</evidence>
<dbReference type="PANTHER" id="PTHR22749:SF6">
    <property type="entry name" value="RIBOFLAVIN KINASE"/>
    <property type="match status" value="1"/>
</dbReference>
<dbReference type="EMBL" id="HBNR01004409">
    <property type="protein sequence ID" value="CAE4563312.1"/>
    <property type="molecule type" value="Transcribed_RNA"/>
</dbReference>
<dbReference type="Pfam" id="PF01687">
    <property type="entry name" value="Flavokinase"/>
    <property type="match status" value="1"/>
</dbReference>
<evidence type="ECO:0000256" key="7">
    <source>
        <dbReference type="ARBA" id="ARBA00022840"/>
    </source>
</evidence>
<dbReference type="SMART" id="SM00904">
    <property type="entry name" value="Flavokinase"/>
    <property type="match status" value="1"/>
</dbReference>